<protein>
    <submittedName>
        <fullName evidence="2">Uncharacterized protein</fullName>
    </submittedName>
</protein>
<sequence length="492" mass="54574">MKEEVETKEDVDGESEIVNSGATSVENETDEAVASALGGAVLLTCLPCRTHPAMVRIPCSWNQQPLGHRTLPPRYGPVYTSVYGRAANGGISVGKMIKQQQMQRMQTISMNHAPTAGASLQKYWTANANRNRGIPVGSTMSQPSFVIGPGAVVAQQVVPAQNLQPRGLSLGNNHQYQLLRHQQQQISQSSIVPPSTSTEPKSDSNLNNVVPSPSPNDKKRRRNYEEECDYDENDHTIEDVRLVVASLVREIDIVQDDSEGPHVFISDWIEAMRTASINLECVEKVLRHIAAVAVVKRSALLLKYSLRAAEFIGQNGIQFAERLSKEIMSWPSGITLDEKECPASHIRFPTFQHGIETDECPVLYFTIATGRLLLCDANNTFQENIVAQLADNDNLFELFDYIIHTNDKRRFYAALVKLFTSNQSEISIIIRFHPDHVKYHTGWMAKAQPPHPSNTMIKLRYKVNAVGNALAFSICLLPVAFNVEGAVGTSNK</sequence>
<evidence type="ECO:0000256" key="1">
    <source>
        <dbReference type="SAM" id="MobiDB-lite"/>
    </source>
</evidence>
<organism evidence="2">
    <name type="scientific">Aureoumbra lagunensis</name>
    <dbReference type="NCBI Taxonomy" id="44058"/>
    <lineage>
        <taxon>Eukaryota</taxon>
        <taxon>Sar</taxon>
        <taxon>Stramenopiles</taxon>
        <taxon>Ochrophyta</taxon>
        <taxon>Pelagophyceae</taxon>
        <taxon>Pelagomonadales</taxon>
        <taxon>Aureoumbra</taxon>
    </lineage>
</organism>
<dbReference type="EMBL" id="HBIJ01002169">
    <property type="protein sequence ID" value="CAE0360776.1"/>
    <property type="molecule type" value="Transcribed_RNA"/>
</dbReference>
<feature type="compositionally biased region" description="Low complexity" evidence="1">
    <location>
        <begin position="182"/>
        <end position="211"/>
    </location>
</feature>
<feature type="region of interest" description="Disordered" evidence="1">
    <location>
        <begin position="1"/>
        <end position="26"/>
    </location>
</feature>
<gene>
    <name evidence="2" type="ORF">ALAG00032_LOCUS1507</name>
</gene>
<name>A0A7S3JPG1_9STRA</name>
<feature type="compositionally biased region" description="Polar residues" evidence="1">
    <location>
        <begin position="17"/>
        <end position="26"/>
    </location>
</feature>
<feature type="region of interest" description="Disordered" evidence="1">
    <location>
        <begin position="180"/>
        <end position="230"/>
    </location>
</feature>
<reference evidence="2" key="1">
    <citation type="submission" date="2021-01" db="EMBL/GenBank/DDBJ databases">
        <authorList>
            <person name="Corre E."/>
            <person name="Pelletier E."/>
            <person name="Niang G."/>
            <person name="Scheremetjew M."/>
            <person name="Finn R."/>
            <person name="Kale V."/>
            <person name="Holt S."/>
            <person name="Cochrane G."/>
            <person name="Meng A."/>
            <person name="Brown T."/>
            <person name="Cohen L."/>
        </authorList>
    </citation>
    <scope>NUCLEOTIDE SEQUENCE</scope>
    <source>
        <strain evidence="2">CCMP1510</strain>
    </source>
</reference>
<proteinExistence type="predicted"/>
<dbReference type="AlphaFoldDB" id="A0A7S3JPG1"/>
<accession>A0A7S3JPG1</accession>
<evidence type="ECO:0000313" key="2">
    <source>
        <dbReference type="EMBL" id="CAE0360776.1"/>
    </source>
</evidence>
<feature type="compositionally biased region" description="Basic and acidic residues" evidence="1">
    <location>
        <begin position="1"/>
        <end position="10"/>
    </location>
</feature>